<keyword evidence="3" id="KW-1003">Cell membrane</keyword>
<dbReference type="EMBL" id="CP011120">
    <property type="protein sequence ID" value="ANA14449.1"/>
    <property type="molecule type" value="Genomic_DNA"/>
</dbReference>
<name>A0ABN4NR64_9PROT</name>
<keyword evidence="5 7" id="KW-1133">Transmembrane helix</keyword>
<evidence type="ECO:0000313" key="10">
    <source>
        <dbReference type="Proteomes" id="UP000076595"/>
    </source>
</evidence>
<protein>
    <submittedName>
        <fullName evidence="9">ABC transporter permease</fullName>
    </submittedName>
</protein>
<evidence type="ECO:0000256" key="5">
    <source>
        <dbReference type="ARBA" id="ARBA00022989"/>
    </source>
</evidence>
<keyword evidence="6 7" id="KW-0472">Membrane</keyword>
<accession>A0ABN4NR64</accession>
<evidence type="ECO:0000256" key="3">
    <source>
        <dbReference type="ARBA" id="ARBA00022475"/>
    </source>
</evidence>
<feature type="transmembrane region" description="Helical" evidence="7">
    <location>
        <begin position="82"/>
        <end position="105"/>
    </location>
</feature>
<feature type="transmembrane region" description="Helical" evidence="7">
    <location>
        <begin position="145"/>
        <end position="168"/>
    </location>
</feature>
<evidence type="ECO:0000256" key="2">
    <source>
        <dbReference type="ARBA" id="ARBA00022448"/>
    </source>
</evidence>
<dbReference type="Pfam" id="PF00528">
    <property type="entry name" value="BPD_transp_1"/>
    <property type="match status" value="1"/>
</dbReference>
<feature type="domain" description="ABC transmembrane type-1" evidence="8">
    <location>
        <begin position="13"/>
        <end position="205"/>
    </location>
</feature>
<gene>
    <name evidence="9" type="ORF">WG31_10980</name>
</gene>
<evidence type="ECO:0000259" key="8">
    <source>
        <dbReference type="PROSITE" id="PS50928"/>
    </source>
</evidence>
<feature type="transmembrane region" description="Helical" evidence="7">
    <location>
        <begin position="52"/>
        <end position="76"/>
    </location>
</feature>
<dbReference type="InterPro" id="IPR000515">
    <property type="entry name" value="MetI-like"/>
</dbReference>
<sequence>MSRLILDLLWHATVETLIMVLVSGVIAVIFGLPLAVFMVVAGRGGLYPLPVLPRLLGVVIDAIRAVPFIILLVLLIPFTRIVVGSALGTTAAIVPLSIAAIPYFARIAEVSLREVDHGLVDAVRAMGGTRWMVIRYVLLPESMPALVSGITVTLVTLVGASAMAGTIGAGGLGDLAIRYGYQRFNTTVMLGVVAVLIVLVTGMQALGNWLSRILRHSERIRIAD</sequence>
<dbReference type="SUPFAM" id="SSF161098">
    <property type="entry name" value="MetI-like"/>
    <property type="match status" value="1"/>
</dbReference>
<dbReference type="PANTHER" id="PTHR30450">
    <property type="entry name" value="ABC TRANSPORTER PERMEASE"/>
    <property type="match status" value="1"/>
</dbReference>
<comment type="subcellular location">
    <subcellularLocation>
        <location evidence="1 7">Cell membrane</location>
        <topology evidence="1 7">Multi-pass membrane protein</topology>
    </subcellularLocation>
</comment>
<evidence type="ECO:0000256" key="4">
    <source>
        <dbReference type="ARBA" id="ARBA00022692"/>
    </source>
</evidence>
<feature type="transmembrane region" description="Helical" evidence="7">
    <location>
        <begin position="16"/>
        <end position="40"/>
    </location>
</feature>
<dbReference type="Gene3D" id="1.10.3720.10">
    <property type="entry name" value="MetI-like"/>
    <property type="match status" value="1"/>
</dbReference>
<evidence type="ECO:0000256" key="7">
    <source>
        <dbReference type="RuleBase" id="RU363032"/>
    </source>
</evidence>
<dbReference type="RefSeq" id="WP_063354541.1">
    <property type="nucleotide sequence ID" value="NZ_CP011120.1"/>
</dbReference>
<reference evidence="9 10" key="1">
    <citation type="submission" date="2015-03" db="EMBL/GenBank/DDBJ databases">
        <title>Genome study of Acetobacter sp. SLV-7.</title>
        <authorList>
            <person name="Cho G.Y."/>
            <person name="Jeon C.O."/>
        </authorList>
    </citation>
    <scope>NUCLEOTIDE SEQUENCE [LARGE SCALE GENOMIC DNA]</scope>
    <source>
        <strain evidence="9 10">SLV-7</strain>
    </source>
</reference>
<keyword evidence="4 7" id="KW-0812">Transmembrane</keyword>
<dbReference type="PROSITE" id="PS50928">
    <property type="entry name" value="ABC_TM1"/>
    <property type="match status" value="1"/>
</dbReference>
<dbReference type="Proteomes" id="UP000076595">
    <property type="component" value="Chromosome"/>
</dbReference>
<proteinExistence type="inferred from homology"/>
<comment type="similarity">
    <text evidence="7">Belongs to the binding-protein-dependent transport system permease family.</text>
</comment>
<dbReference type="InterPro" id="IPR035906">
    <property type="entry name" value="MetI-like_sf"/>
</dbReference>
<evidence type="ECO:0000256" key="1">
    <source>
        <dbReference type="ARBA" id="ARBA00004651"/>
    </source>
</evidence>
<keyword evidence="2 7" id="KW-0813">Transport</keyword>
<dbReference type="PANTHER" id="PTHR30450:SF1">
    <property type="entry name" value="D-METHIONINE TRANSPORT SYSTEM PERMEASE PROTEIN METI-RELATED"/>
    <property type="match status" value="1"/>
</dbReference>
<keyword evidence="10" id="KW-1185">Reference proteome</keyword>
<evidence type="ECO:0000256" key="6">
    <source>
        <dbReference type="ARBA" id="ARBA00023136"/>
    </source>
</evidence>
<feature type="transmembrane region" description="Helical" evidence="7">
    <location>
        <begin position="188"/>
        <end position="211"/>
    </location>
</feature>
<dbReference type="CDD" id="cd06261">
    <property type="entry name" value="TM_PBP2"/>
    <property type="match status" value="1"/>
</dbReference>
<evidence type="ECO:0000313" key="9">
    <source>
        <dbReference type="EMBL" id="ANA14449.1"/>
    </source>
</evidence>
<organism evidence="9 10">
    <name type="scientific">Acetobacter oryzifermentans</name>
    <dbReference type="NCBI Taxonomy" id="1633874"/>
    <lineage>
        <taxon>Bacteria</taxon>
        <taxon>Pseudomonadati</taxon>
        <taxon>Pseudomonadota</taxon>
        <taxon>Alphaproteobacteria</taxon>
        <taxon>Acetobacterales</taxon>
        <taxon>Acetobacteraceae</taxon>
        <taxon>Acetobacter</taxon>
    </lineage>
</organism>
<dbReference type="InterPro" id="IPR051322">
    <property type="entry name" value="AA_ABC_Transporter_Permease"/>
</dbReference>